<dbReference type="InterPro" id="IPR000998">
    <property type="entry name" value="MAM_dom"/>
</dbReference>
<evidence type="ECO:0000256" key="1">
    <source>
        <dbReference type="SAM" id="MobiDB-lite"/>
    </source>
</evidence>
<dbReference type="CDD" id="cd06263">
    <property type="entry name" value="MAM"/>
    <property type="match status" value="1"/>
</dbReference>
<dbReference type="PANTHER" id="PTHR23282:SF129">
    <property type="entry name" value="APICAL ENDOSOMAL GLYCOPROTEIN"/>
    <property type="match status" value="1"/>
</dbReference>
<proteinExistence type="predicted"/>
<evidence type="ECO:0000313" key="4">
    <source>
        <dbReference type="RefSeq" id="XP_010831148.1"/>
    </source>
</evidence>
<keyword evidence="3" id="KW-1185">Reference proteome</keyword>
<evidence type="ECO:0000313" key="3">
    <source>
        <dbReference type="Proteomes" id="UP000515208"/>
    </source>
</evidence>
<dbReference type="Pfam" id="PF00629">
    <property type="entry name" value="MAM"/>
    <property type="match status" value="2"/>
</dbReference>
<protein>
    <submittedName>
        <fullName evidence="4">Apical endosomal glycoprotein</fullName>
    </submittedName>
</protein>
<reference evidence="4" key="1">
    <citation type="submission" date="2025-08" db="UniProtKB">
        <authorList>
            <consortium name="RefSeq"/>
        </authorList>
    </citation>
    <scope>IDENTIFICATION</scope>
    <source>
        <tissue evidence="4">Blood</tissue>
    </source>
</reference>
<dbReference type="PROSITE" id="PS50060">
    <property type="entry name" value="MAM_2"/>
    <property type="match status" value="2"/>
</dbReference>
<dbReference type="SMART" id="SM00137">
    <property type="entry name" value="MAM"/>
    <property type="match status" value="1"/>
</dbReference>
<organism evidence="3 4">
    <name type="scientific">Bison bison bison</name>
    <name type="common">North American plains bison</name>
    <dbReference type="NCBI Taxonomy" id="43346"/>
    <lineage>
        <taxon>Eukaryota</taxon>
        <taxon>Metazoa</taxon>
        <taxon>Chordata</taxon>
        <taxon>Craniata</taxon>
        <taxon>Vertebrata</taxon>
        <taxon>Euteleostomi</taxon>
        <taxon>Mammalia</taxon>
        <taxon>Eutheria</taxon>
        <taxon>Laurasiatheria</taxon>
        <taxon>Artiodactyla</taxon>
        <taxon>Ruminantia</taxon>
        <taxon>Pecora</taxon>
        <taxon>Bovidae</taxon>
        <taxon>Bovinae</taxon>
        <taxon>Bison</taxon>
    </lineage>
</organism>
<evidence type="ECO:0000259" key="2">
    <source>
        <dbReference type="PROSITE" id="PS50060"/>
    </source>
</evidence>
<dbReference type="Proteomes" id="UP000515208">
    <property type="component" value="Unplaced"/>
</dbReference>
<feature type="region of interest" description="Disordered" evidence="1">
    <location>
        <begin position="231"/>
        <end position="271"/>
    </location>
</feature>
<dbReference type="InterPro" id="IPR051560">
    <property type="entry name" value="MAM_domain-containing"/>
</dbReference>
<sequence length="271" mass="29952">MRREGEAETHLWSRSGTHGNCWHEAWATLHHQPDAGAKYQLLFEGLRDGYHGSMALDDVTLRPGPCWAPKRCSFEDSACGFSVGGRGLWTRQANASWGPHADHTTETAQGHYMVVDMSPQALPRGHAALLTSEEQRPLVQPTCLTFWYHLSLRNPGTLRVHVEEAGRQQVPSVMPDVFSRTDKQMPALSQSLSYKSLYVQLSRQLSINFCSRKQKQLMTLLLKKTGNQVPPPAQAAPLCHPSPLGSTDKNVTGDLAPGAPESDAQRLTDAH</sequence>
<dbReference type="CTD" id="158056"/>
<gene>
    <name evidence="4" type="primary">MAMDC4</name>
</gene>
<dbReference type="AlphaFoldDB" id="A0A6P3GHP7"/>
<feature type="domain" description="MAM" evidence="2">
    <location>
        <begin position="1"/>
        <end position="68"/>
    </location>
</feature>
<dbReference type="InterPro" id="IPR013320">
    <property type="entry name" value="ConA-like_dom_sf"/>
</dbReference>
<dbReference type="RefSeq" id="XP_010831148.1">
    <property type="nucleotide sequence ID" value="XM_010832846.1"/>
</dbReference>
<dbReference type="GO" id="GO:0016020">
    <property type="term" value="C:membrane"/>
    <property type="evidence" value="ECO:0007669"/>
    <property type="project" value="InterPro"/>
</dbReference>
<dbReference type="Gene3D" id="2.60.120.200">
    <property type="match status" value="2"/>
</dbReference>
<accession>A0A6P3GHP7</accession>
<dbReference type="GeneID" id="104983389"/>
<dbReference type="KEGG" id="bbis:104983389"/>
<dbReference type="PANTHER" id="PTHR23282">
    <property type="entry name" value="APICAL ENDOSOMAL GLYCOPROTEIN PRECURSOR"/>
    <property type="match status" value="1"/>
</dbReference>
<name>A0A6P3GHP7_BISBB</name>
<dbReference type="SUPFAM" id="SSF49899">
    <property type="entry name" value="Concanavalin A-like lectins/glucanases"/>
    <property type="match status" value="2"/>
</dbReference>
<feature type="domain" description="MAM" evidence="2">
    <location>
        <begin position="70"/>
        <end position="151"/>
    </location>
</feature>
<dbReference type="OrthoDB" id="8847287at2759"/>